<keyword evidence="2" id="KW-0560">Oxidoreductase</keyword>
<dbReference type="InterPro" id="IPR036396">
    <property type="entry name" value="Cyt_P450_sf"/>
</dbReference>
<dbReference type="PANTHER" id="PTHR46696">
    <property type="entry name" value="P450, PUTATIVE (EUROFUNG)-RELATED"/>
    <property type="match status" value="1"/>
</dbReference>
<dbReference type="PROSITE" id="PS00086">
    <property type="entry name" value="CYTOCHROME_P450"/>
    <property type="match status" value="1"/>
</dbReference>
<dbReference type="RefSeq" id="WP_192780574.1">
    <property type="nucleotide sequence ID" value="NZ_BAAASY010000023.1"/>
</dbReference>
<dbReference type="InterPro" id="IPR002397">
    <property type="entry name" value="Cyt_P450_B"/>
</dbReference>
<keyword evidence="2" id="KW-0349">Heme</keyword>
<dbReference type="Pfam" id="PF00067">
    <property type="entry name" value="p450"/>
    <property type="match status" value="1"/>
</dbReference>
<evidence type="ECO:0000313" key="4">
    <source>
        <dbReference type="Proteomes" id="UP000661607"/>
    </source>
</evidence>
<keyword evidence="2" id="KW-0408">Iron</keyword>
<evidence type="ECO:0000313" key="3">
    <source>
        <dbReference type="EMBL" id="MBE1557827.1"/>
    </source>
</evidence>
<dbReference type="SUPFAM" id="SSF48264">
    <property type="entry name" value="Cytochrome P450"/>
    <property type="match status" value="1"/>
</dbReference>
<dbReference type="PRINTS" id="PR00359">
    <property type="entry name" value="BP450"/>
</dbReference>
<evidence type="ECO:0000256" key="2">
    <source>
        <dbReference type="RuleBase" id="RU000461"/>
    </source>
</evidence>
<dbReference type="CDD" id="cd11029">
    <property type="entry name" value="CYP107-like"/>
    <property type="match status" value="1"/>
</dbReference>
<dbReference type="InterPro" id="IPR017972">
    <property type="entry name" value="Cyt_P450_CS"/>
</dbReference>
<reference evidence="3 4" key="1">
    <citation type="submission" date="2020-10" db="EMBL/GenBank/DDBJ databases">
        <title>Sequencing the genomes of 1000 actinobacteria strains.</title>
        <authorList>
            <person name="Klenk H.-P."/>
        </authorList>
    </citation>
    <scope>NUCLEOTIDE SEQUENCE [LARGE SCALE GENOMIC DNA]</scope>
    <source>
        <strain evidence="3 4">DSM 43748</strain>
    </source>
</reference>
<sequence length="404" mass="45156">MDPALLADPFRGFSRVREEAPIARASFPGQDTPVWLVTRYEDVKTVLGDHRFVNNPASIPGGDVPDLREKLVKARGIPDEYVGYLTDGILDSDGDDHLRLRRLVSRAFTARRVVEMRPRVEEISDRLLDSLPGDRVVDLVEEYAYPLPITVICELVGIPEGDRPLWRGWGSRMVSMAPGALTEPLISMIDYIRDLIPRRRAVPADDLLTGLIRAHDDDEDRFTDAELITMVVTLVLAGHETTAHLIGNGVAALLTHPDQLAMLRAEPELTPRAVHELMRWCGPVQGTRIRYPAEDVELGGMVVKRGEPVMAVLVSANYDPRRFDHPDRLDLTREEDGRREVHVGFGHGLHYCLGAALARQEAEVAFAGLLSRFPGLRLAVAPDELERQLMPASWRLARLPVLLR</sequence>
<organism evidence="3 4">
    <name type="scientific">Nonomuraea africana</name>
    <dbReference type="NCBI Taxonomy" id="46171"/>
    <lineage>
        <taxon>Bacteria</taxon>
        <taxon>Bacillati</taxon>
        <taxon>Actinomycetota</taxon>
        <taxon>Actinomycetes</taxon>
        <taxon>Streptosporangiales</taxon>
        <taxon>Streptosporangiaceae</taxon>
        <taxon>Nonomuraea</taxon>
    </lineage>
</organism>
<keyword evidence="2" id="KW-0503">Monooxygenase</keyword>
<protein>
    <submittedName>
        <fullName evidence="3">Cytochrome P450</fullName>
    </submittedName>
</protein>
<keyword evidence="4" id="KW-1185">Reference proteome</keyword>
<gene>
    <name evidence="3" type="ORF">H4W81_000606</name>
</gene>
<dbReference type="InterPro" id="IPR001128">
    <property type="entry name" value="Cyt_P450"/>
</dbReference>
<comment type="similarity">
    <text evidence="1 2">Belongs to the cytochrome P450 family.</text>
</comment>
<dbReference type="Proteomes" id="UP000661607">
    <property type="component" value="Unassembled WGS sequence"/>
</dbReference>
<evidence type="ECO:0000256" key="1">
    <source>
        <dbReference type="ARBA" id="ARBA00010617"/>
    </source>
</evidence>
<comment type="caution">
    <text evidence="3">The sequence shown here is derived from an EMBL/GenBank/DDBJ whole genome shotgun (WGS) entry which is preliminary data.</text>
</comment>
<keyword evidence="2" id="KW-0479">Metal-binding</keyword>
<dbReference type="Gene3D" id="1.10.630.10">
    <property type="entry name" value="Cytochrome P450"/>
    <property type="match status" value="1"/>
</dbReference>
<accession>A0ABR9K736</accession>
<dbReference type="PANTHER" id="PTHR46696:SF1">
    <property type="entry name" value="CYTOCHROME P450 YJIB-RELATED"/>
    <property type="match status" value="1"/>
</dbReference>
<dbReference type="EMBL" id="JADBEF010000001">
    <property type="protein sequence ID" value="MBE1557827.1"/>
    <property type="molecule type" value="Genomic_DNA"/>
</dbReference>
<proteinExistence type="inferred from homology"/>
<name>A0ABR9K736_9ACTN</name>